<evidence type="ECO:0000313" key="2">
    <source>
        <dbReference type="Proteomes" id="UP001515480"/>
    </source>
</evidence>
<dbReference type="AlphaFoldDB" id="A0AB34IXE4"/>
<evidence type="ECO:0000313" key="1">
    <source>
        <dbReference type="EMBL" id="KAL1507395.1"/>
    </source>
</evidence>
<dbReference type="Proteomes" id="UP001515480">
    <property type="component" value="Unassembled WGS sequence"/>
</dbReference>
<sequence length="189" mass="20832">MSSEPAPDVRSLRARVLAAASSLPSAARLLARAHVVVVTVPTTCVLSPMLPLMFREADDHNGVLATFLATLPGYFTGITRNLMPAALASLAPPSMTAADPPSLLALMVVSRVREAQPAAPFDTYLSFNELVPELLRMRLPAGEARFVPLFDRDWKRVFPILPRLFRNVVSPVEVRRHLHTVQLHAPHYR</sequence>
<organism evidence="1 2">
    <name type="scientific">Prymnesium parvum</name>
    <name type="common">Toxic golden alga</name>
    <dbReference type="NCBI Taxonomy" id="97485"/>
    <lineage>
        <taxon>Eukaryota</taxon>
        <taxon>Haptista</taxon>
        <taxon>Haptophyta</taxon>
        <taxon>Prymnesiophyceae</taxon>
        <taxon>Prymnesiales</taxon>
        <taxon>Prymnesiaceae</taxon>
        <taxon>Prymnesium</taxon>
    </lineage>
</organism>
<keyword evidence="2" id="KW-1185">Reference proteome</keyword>
<name>A0AB34IXE4_PRYPA</name>
<proteinExistence type="predicted"/>
<comment type="caution">
    <text evidence="1">The sequence shown here is derived from an EMBL/GenBank/DDBJ whole genome shotgun (WGS) entry which is preliminary data.</text>
</comment>
<dbReference type="EMBL" id="JBGBPQ010000018">
    <property type="protein sequence ID" value="KAL1507395.1"/>
    <property type="molecule type" value="Genomic_DNA"/>
</dbReference>
<accession>A0AB34IXE4</accession>
<protein>
    <submittedName>
        <fullName evidence="1">Uncharacterized protein</fullName>
    </submittedName>
</protein>
<reference evidence="1 2" key="1">
    <citation type="journal article" date="2024" name="Science">
        <title>Giant polyketide synthase enzymes in the biosynthesis of giant marine polyether toxins.</title>
        <authorList>
            <person name="Fallon T.R."/>
            <person name="Shende V.V."/>
            <person name="Wierzbicki I.H."/>
            <person name="Pendleton A.L."/>
            <person name="Watervoot N.F."/>
            <person name="Auber R.P."/>
            <person name="Gonzalez D.J."/>
            <person name="Wisecaver J.H."/>
            <person name="Moore B.S."/>
        </authorList>
    </citation>
    <scope>NUCLEOTIDE SEQUENCE [LARGE SCALE GENOMIC DNA]</scope>
    <source>
        <strain evidence="1 2">12B1</strain>
    </source>
</reference>
<gene>
    <name evidence="1" type="ORF">AB1Y20_008237</name>
</gene>